<evidence type="ECO:0000313" key="1">
    <source>
        <dbReference type="EMBL" id="GGM52145.1"/>
    </source>
</evidence>
<proteinExistence type="predicted"/>
<keyword evidence="2" id="KW-1185">Reference proteome</keyword>
<sequence>MGVTRVRKYLGNIMALGLDLPGGSSSDLKVAIKGTRVHVLYTPPSKGFFASLTRIFSSPPQRLAVLEEKREGVYKLISDREVPNP</sequence>
<reference evidence="2" key="1">
    <citation type="journal article" date="2019" name="Int. J. Syst. Evol. Microbiol.">
        <title>The Global Catalogue of Microorganisms (GCM) 10K type strain sequencing project: providing services to taxonomists for standard genome sequencing and annotation.</title>
        <authorList>
            <consortium name="The Broad Institute Genomics Platform"/>
            <consortium name="The Broad Institute Genome Sequencing Center for Infectious Disease"/>
            <person name="Wu L."/>
            <person name="Ma J."/>
        </authorList>
    </citation>
    <scope>NUCLEOTIDE SEQUENCE [LARGE SCALE GENOMIC DNA]</scope>
    <source>
        <strain evidence="2">JCM 31047</strain>
    </source>
</reference>
<name>A0A8H9GSY6_9DEIO</name>
<protein>
    <submittedName>
        <fullName evidence="1">Uncharacterized protein</fullName>
    </submittedName>
</protein>
<gene>
    <name evidence="1" type="ORF">GCM10008956_30280</name>
</gene>
<dbReference type="AlphaFoldDB" id="A0A8H9GSY6"/>
<comment type="caution">
    <text evidence="1">The sequence shown here is derived from an EMBL/GenBank/DDBJ whole genome shotgun (WGS) entry which is preliminary data.</text>
</comment>
<organism evidence="1 2">
    <name type="scientific">Deinococcus arenae</name>
    <dbReference type="NCBI Taxonomy" id="1452751"/>
    <lineage>
        <taxon>Bacteria</taxon>
        <taxon>Thermotogati</taxon>
        <taxon>Deinococcota</taxon>
        <taxon>Deinococci</taxon>
        <taxon>Deinococcales</taxon>
        <taxon>Deinococcaceae</taxon>
        <taxon>Deinococcus</taxon>
    </lineage>
</organism>
<accession>A0A8H9GSY6</accession>
<dbReference type="Proteomes" id="UP000600547">
    <property type="component" value="Unassembled WGS sequence"/>
</dbReference>
<evidence type="ECO:0000313" key="2">
    <source>
        <dbReference type="Proteomes" id="UP000600547"/>
    </source>
</evidence>
<dbReference type="EMBL" id="BMQG01000011">
    <property type="protein sequence ID" value="GGM52145.1"/>
    <property type="molecule type" value="Genomic_DNA"/>
</dbReference>